<dbReference type="EMBL" id="KF669652">
    <property type="protein sequence ID" value="AGY47425.1"/>
    <property type="molecule type" value="Genomic_DNA"/>
</dbReference>
<dbReference type="KEGG" id="vg:17960084"/>
<name>U5PTX3_BPGRA</name>
<dbReference type="RefSeq" id="YP_008771526.1">
    <property type="nucleotide sequence ID" value="NC_022771.1"/>
</dbReference>
<dbReference type="Proteomes" id="UP000017648">
    <property type="component" value="Segment"/>
</dbReference>
<keyword evidence="2" id="KW-1185">Reference proteome</keyword>
<gene>
    <name evidence="1" type="ORF">Grass_160</name>
</gene>
<proteinExistence type="predicted"/>
<reference evidence="1 2" key="1">
    <citation type="journal article" date="2013" name="Genome Announc.">
        <title>Complete Genome of Bacillus subtilis Myophage Grass.</title>
        <authorList>
            <person name="Miller S.Y."/>
            <person name="Colquhoun J.M."/>
            <person name="Perl A.L."/>
            <person name="Chamakura K.R."/>
            <person name="Kuty Everett G.F."/>
        </authorList>
    </citation>
    <scope>NUCLEOTIDE SEQUENCE [LARGE SCALE GENOMIC DNA]</scope>
</reference>
<evidence type="ECO:0000313" key="2">
    <source>
        <dbReference type="Proteomes" id="UP000017648"/>
    </source>
</evidence>
<organism evidence="1 2">
    <name type="scientific">Bacillus phage Grass</name>
    <dbReference type="NCBI Taxonomy" id="1406785"/>
    <lineage>
        <taxon>Viruses</taxon>
        <taxon>Duplodnaviria</taxon>
        <taxon>Heunggongvirae</taxon>
        <taxon>Uroviricota</taxon>
        <taxon>Caudoviricetes</taxon>
        <taxon>Herelleviridae</taxon>
        <taxon>Bastillevirinae</taxon>
        <taxon>Nitunavirus</taxon>
        <taxon>Nitunavirus grass</taxon>
    </lineage>
</organism>
<organismHost>
    <name type="scientific">Bacillus subtilis</name>
    <dbReference type="NCBI Taxonomy" id="1423"/>
</organismHost>
<sequence>MTPLEIQERLKKEKLMNRLQQMIITGAAPEGHIPFLRKKVEKLKIELGEF</sequence>
<dbReference type="GeneID" id="17960084"/>
<protein>
    <submittedName>
        <fullName evidence="1">Uncharacterized protein</fullName>
    </submittedName>
</protein>
<accession>U5PTX3</accession>
<evidence type="ECO:0000313" key="1">
    <source>
        <dbReference type="EMBL" id="AGY47425.1"/>
    </source>
</evidence>